<accession>A0ABY6MSF1</accession>
<keyword evidence="2" id="KW-1003">Cell membrane</keyword>
<evidence type="ECO:0000256" key="8">
    <source>
        <dbReference type="ARBA" id="ARBA00023136"/>
    </source>
</evidence>
<organism evidence="12 13">
    <name type="scientific">Caldimonas aquatica</name>
    <dbReference type="NCBI Taxonomy" id="376175"/>
    <lineage>
        <taxon>Bacteria</taxon>
        <taxon>Pseudomonadati</taxon>
        <taxon>Pseudomonadota</taxon>
        <taxon>Betaproteobacteria</taxon>
        <taxon>Burkholderiales</taxon>
        <taxon>Sphaerotilaceae</taxon>
        <taxon>Caldimonas</taxon>
    </lineage>
</organism>
<keyword evidence="6 12" id="KW-0067">ATP-binding</keyword>
<name>A0ABY6MSF1_9BURK</name>
<keyword evidence="8" id="KW-0472">Membrane</keyword>
<dbReference type="SUPFAM" id="SSF50331">
    <property type="entry name" value="MOP-like"/>
    <property type="match status" value="1"/>
</dbReference>
<evidence type="ECO:0000256" key="2">
    <source>
        <dbReference type="ARBA" id="ARBA00022475"/>
    </source>
</evidence>
<protein>
    <submittedName>
        <fullName evidence="12">Molybdenum ABC transporter ATP-binding protein</fullName>
    </submittedName>
</protein>
<dbReference type="NCBIfam" id="TIGR02142">
    <property type="entry name" value="modC_ABC"/>
    <property type="match status" value="1"/>
</dbReference>
<evidence type="ECO:0000256" key="6">
    <source>
        <dbReference type="ARBA" id="ARBA00022840"/>
    </source>
</evidence>
<evidence type="ECO:0000256" key="5">
    <source>
        <dbReference type="ARBA" id="ARBA00022741"/>
    </source>
</evidence>
<reference evidence="12" key="1">
    <citation type="submission" date="2022-10" db="EMBL/GenBank/DDBJ databases">
        <title>Complete genome sequence of Schlegelella aquatica LMG 23380.</title>
        <authorList>
            <person name="Musilova J."/>
            <person name="Kourilova X."/>
            <person name="Bezdicek M."/>
            <person name="Hermankova K."/>
            <person name="Obruca S."/>
            <person name="Sedlar K."/>
        </authorList>
    </citation>
    <scope>NUCLEOTIDE SEQUENCE</scope>
    <source>
        <strain evidence="12">LMG 23380</strain>
    </source>
</reference>
<feature type="domain" description="Mop" evidence="11">
    <location>
        <begin position="296"/>
        <end position="363"/>
    </location>
</feature>
<dbReference type="InterPro" id="IPR003439">
    <property type="entry name" value="ABC_transporter-like_ATP-bd"/>
</dbReference>
<evidence type="ECO:0000259" key="10">
    <source>
        <dbReference type="PROSITE" id="PS50893"/>
    </source>
</evidence>
<dbReference type="Pfam" id="PF03459">
    <property type="entry name" value="TOBE"/>
    <property type="match status" value="1"/>
</dbReference>
<evidence type="ECO:0000256" key="3">
    <source>
        <dbReference type="ARBA" id="ARBA00022505"/>
    </source>
</evidence>
<gene>
    <name evidence="12" type="primary">modC</name>
    <name evidence="12" type="ORF">OMP39_14945</name>
</gene>
<dbReference type="InterPro" id="IPR011868">
    <property type="entry name" value="ModC_ABC_ATP-bd"/>
</dbReference>
<evidence type="ECO:0000313" key="13">
    <source>
        <dbReference type="Proteomes" id="UP001163266"/>
    </source>
</evidence>
<dbReference type="RefSeq" id="WP_264892628.1">
    <property type="nucleotide sequence ID" value="NZ_CP110257.1"/>
</dbReference>
<sequence>MPTLHLAAQAHYPDFALDVRGDWPLEGITALFGPSGSGKSTLLRVIAGLEPRARGRVALDDEVWLAEPPARPVPAHRRGVGLVFQEAGLFPHLTVEGNLRYAEKRSRGVGAAAVRWEDVVRALDLAGLLHRKPGSLSGGERQRAALGRTLLARPRLLLMDEPLAALDARRKAEILPYIEQLPRAFGVPVIYITHDIDEVTRLADRLVLLSQGRVVAAGPLHELLERLDLQPATGRFEAGVVLETRVEHHDERFRLTHVRHGAQALVVPMTDVPVGTVLRLRIRARDVALAVEPPRGLSIRNVLAGTLAALHEEPDTPFAETLVDIGGARLRARLTREAVVDLGLTVGQPVYALVKTIALDRRAAAKAE</sequence>
<dbReference type="InterPro" id="IPR004606">
    <property type="entry name" value="Mop_domain"/>
</dbReference>
<dbReference type="Gene3D" id="3.40.50.300">
    <property type="entry name" value="P-loop containing nucleotide triphosphate hydrolases"/>
    <property type="match status" value="1"/>
</dbReference>
<dbReference type="InterPro" id="IPR005116">
    <property type="entry name" value="Transp-assoc_OB_typ1"/>
</dbReference>
<keyword evidence="1" id="KW-0813">Transport</keyword>
<evidence type="ECO:0000256" key="4">
    <source>
        <dbReference type="ARBA" id="ARBA00022519"/>
    </source>
</evidence>
<dbReference type="InterPro" id="IPR050334">
    <property type="entry name" value="Molybdenum_import_ModC"/>
</dbReference>
<feature type="domain" description="ABC transporter" evidence="10">
    <location>
        <begin position="1"/>
        <end position="236"/>
    </location>
</feature>
<dbReference type="InterPro" id="IPR008995">
    <property type="entry name" value="Mo/tungstate-bd_C_term_dom"/>
</dbReference>
<dbReference type="InterPro" id="IPR003593">
    <property type="entry name" value="AAA+_ATPase"/>
</dbReference>
<keyword evidence="13" id="KW-1185">Reference proteome</keyword>
<dbReference type="Proteomes" id="UP001163266">
    <property type="component" value="Chromosome"/>
</dbReference>
<dbReference type="PROSITE" id="PS50893">
    <property type="entry name" value="ABC_TRANSPORTER_2"/>
    <property type="match status" value="1"/>
</dbReference>
<dbReference type="SUPFAM" id="SSF52540">
    <property type="entry name" value="P-loop containing nucleoside triphosphate hydrolases"/>
    <property type="match status" value="1"/>
</dbReference>
<keyword evidence="3 9" id="KW-0500">Molybdenum</keyword>
<dbReference type="InterPro" id="IPR017871">
    <property type="entry name" value="ABC_transporter-like_CS"/>
</dbReference>
<dbReference type="EMBL" id="CP110257">
    <property type="protein sequence ID" value="UZD54939.1"/>
    <property type="molecule type" value="Genomic_DNA"/>
</dbReference>
<evidence type="ECO:0000313" key="12">
    <source>
        <dbReference type="EMBL" id="UZD54939.1"/>
    </source>
</evidence>
<dbReference type="GO" id="GO:0005524">
    <property type="term" value="F:ATP binding"/>
    <property type="evidence" value="ECO:0007669"/>
    <property type="project" value="UniProtKB-KW"/>
</dbReference>
<proteinExistence type="predicted"/>
<dbReference type="InterPro" id="IPR027417">
    <property type="entry name" value="P-loop_NTPase"/>
</dbReference>
<keyword evidence="7" id="KW-1278">Translocase</keyword>
<dbReference type="PANTHER" id="PTHR43514">
    <property type="entry name" value="ABC TRANSPORTER I FAMILY MEMBER 10"/>
    <property type="match status" value="1"/>
</dbReference>
<evidence type="ECO:0000256" key="7">
    <source>
        <dbReference type="ARBA" id="ARBA00022967"/>
    </source>
</evidence>
<evidence type="ECO:0000259" key="11">
    <source>
        <dbReference type="PROSITE" id="PS51866"/>
    </source>
</evidence>
<evidence type="ECO:0000256" key="9">
    <source>
        <dbReference type="PROSITE-ProRule" id="PRU01213"/>
    </source>
</evidence>
<keyword evidence="4" id="KW-0997">Cell inner membrane</keyword>
<dbReference type="Gene3D" id="2.40.50.100">
    <property type="match status" value="1"/>
</dbReference>
<dbReference type="PANTHER" id="PTHR43514:SF10">
    <property type="entry name" value="MOLYBDENUM IMPORT ATP-BINDING PROTEIN MODC 2"/>
    <property type="match status" value="1"/>
</dbReference>
<dbReference type="Pfam" id="PF00005">
    <property type="entry name" value="ABC_tran"/>
    <property type="match status" value="1"/>
</dbReference>
<dbReference type="PROSITE" id="PS00211">
    <property type="entry name" value="ABC_TRANSPORTER_1"/>
    <property type="match status" value="1"/>
</dbReference>
<dbReference type="SMART" id="SM00382">
    <property type="entry name" value="AAA"/>
    <property type="match status" value="1"/>
</dbReference>
<evidence type="ECO:0000256" key="1">
    <source>
        <dbReference type="ARBA" id="ARBA00022448"/>
    </source>
</evidence>
<keyword evidence="5" id="KW-0547">Nucleotide-binding</keyword>
<dbReference type="PROSITE" id="PS51866">
    <property type="entry name" value="MOP"/>
    <property type="match status" value="1"/>
</dbReference>